<dbReference type="Gene3D" id="1.10.530.10">
    <property type="match status" value="1"/>
</dbReference>
<reference evidence="2" key="2">
    <citation type="submission" date="2020-09" db="EMBL/GenBank/DDBJ databases">
        <authorList>
            <person name="Sun Q."/>
            <person name="Zhou Y."/>
        </authorList>
    </citation>
    <scope>NUCLEOTIDE SEQUENCE</scope>
    <source>
        <strain evidence="2">CGMCC 1.15152</strain>
    </source>
</reference>
<evidence type="ECO:0000259" key="1">
    <source>
        <dbReference type="Pfam" id="PF13406"/>
    </source>
</evidence>
<dbReference type="GO" id="GO:0009253">
    <property type="term" value="P:peptidoglycan catabolic process"/>
    <property type="evidence" value="ECO:0007669"/>
    <property type="project" value="TreeGrafter"/>
</dbReference>
<organism evidence="2 3">
    <name type="scientific">Microbacterium faecale</name>
    <dbReference type="NCBI Taxonomy" id="1804630"/>
    <lineage>
        <taxon>Bacteria</taxon>
        <taxon>Bacillati</taxon>
        <taxon>Actinomycetota</taxon>
        <taxon>Actinomycetes</taxon>
        <taxon>Micrococcales</taxon>
        <taxon>Microbacteriaceae</taxon>
        <taxon>Microbacterium</taxon>
    </lineage>
</organism>
<feature type="domain" description="Transglycosylase SLT" evidence="1">
    <location>
        <begin position="152"/>
        <end position="224"/>
    </location>
</feature>
<sequence length="242" mass="25162">MVGGLALIAAVGAVGVIGVTAIISSISFEAPSLGDEAADRVPQETSATPVAAPDDDAWITAVADETGIPERALVAYVAADAYARGELGCEVGWNTLAGIGWVESHHGTLQGGSIDADGVARPEIRGIPLDGTNETMRIPDTDGGALDGDTQWDRAVGPLQFIPETWSIWGVDTAGDGGADPHSIDDAAATAARYLCRLDGSLTSEETWVRAIRSYNDVFDYQVRVASAAERYASVAASMTNR</sequence>
<dbReference type="PANTHER" id="PTHR30163">
    <property type="entry name" value="MEMBRANE-BOUND LYTIC MUREIN TRANSGLYCOSYLASE B"/>
    <property type="match status" value="1"/>
</dbReference>
<dbReference type="InterPro" id="IPR023346">
    <property type="entry name" value="Lysozyme-like_dom_sf"/>
</dbReference>
<dbReference type="Pfam" id="PF13406">
    <property type="entry name" value="SLT_2"/>
    <property type="match status" value="1"/>
</dbReference>
<proteinExistence type="predicted"/>
<dbReference type="Proteomes" id="UP000633205">
    <property type="component" value="Unassembled WGS sequence"/>
</dbReference>
<protein>
    <recommendedName>
        <fullName evidence="1">Transglycosylase SLT domain-containing protein</fullName>
    </recommendedName>
</protein>
<comment type="caution">
    <text evidence="2">The sequence shown here is derived from an EMBL/GenBank/DDBJ whole genome shotgun (WGS) entry which is preliminary data.</text>
</comment>
<gene>
    <name evidence="2" type="ORF">GCM10010915_29210</name>
</gene>
<dbReference type="SUPFAM" id="SSF53955">
    <property type="entry name" value="Lysozyme-like"/>
    <property type="match status" value="1"/>
</dbReference>
<evidence type="ECO:0000313" key="3">
    <source>
        <dbReference type="Proteomes" id="UP000633205"/>
    </source>
</evidence>
<dbReference type="InterPro" id="IPR043426">
    <property type="entry name" value="MltB-like"/>
</dbReference>
<accession>A0A917DJY7</accession>
<dbReference type="PANTHER" id="PTHR30163:SF8">
    <property type="entry name" value="LYTIC MUREIN TRANSGLYCOSYLASE"/>
    <property type="match status" value="1"/>
</dbReference>
<dbReference type="EMBL" id="BMHO01000003">
    <property type="protein sequence ID" value="GGD46076.1"/>
    <property type="molecule type" value="Genomic_DNA"/>
</dbReference>
<name>A0A917DJY7_9MICO</name>
<dbReference type="GO" id="GO:0008933">
    <property type="term" value="F:peptidoglycan lytic transglycosylase activity"/>
    <property type="evidence" value="ECO:0007669"/>
    <property type="project" value="TreeGrafter"/>
</dbReference>
<evidence type="ECO:0000313" key="2">
    <source>
        <dbReference type="EMBL" id="GGD46076.1"/>
    </source>
</evidence>
<dbReference type="CDD" id="cd13399">
    <property type="entry name" value="Slt35-like"/>
    <property type="match status" value="1"/>
</dbReference>
<reference evidence="2" key="1">
    <citation type="journal article" date="2014" name="Int. J. Syst. Evol. Microbiol.">
        <title>Complete genome sequence of Corynebacterium casei LMG S-19264T (=DSM 44701T), isolated from a smear-ripened cheese.</title>
        <authorList>
            <consortium name="US DOE Joint Genome Institute (JGI-PGF)"/>
            <person name="Walter F."/>
            <person name="Albersmeier A."/>
            <person name="Kalinowski J."/>
            <person name="Ruckert C."/>
        </authorList>
    </citation>
    <scope>NUCLEOTIDE SEQUENCE</scope>
    <source>
        <strain evidence="2">CGMCC 1.15152</strain>
    </source>
</reference>
<dbReference type="AlphaFoldDB" id="A0A917DJY7"/>
<dbReference type="InterPro" id="IPR031304">
    <property type="entry name" value="SLT_2"/>
</dbReference>
<keyword evidence="3" id="KW-1185">Reference proteome</keyword>